<feature type="domain" description="Blue (type 1) copper" evidence="6">
    <location>
        <begin position="26"/>
        <end position="150"/>
    </location>
</feature>
<name>A0ABQ6ZJ17_9GAMM</name>
<reference evidence="7 8" key="1">
    <citation type="submission" date="2017-10" db="EMBL/GenBank/DDBJ databases">
        <title>Whole genome sequencing of members of genus Pseudoxanthomonas.</title>
        <authorList>
            <person name="Kumar S."/>
            <person name="Bansal K."/>
            <person name="Kaur A."/>
            <person name="Patil P."/>
            <person name="Sharma S."/>
            <person name="Patil P.B."/>
        </authorList>
    </citation>
    <scope>NUCLEOTIDE SEQUENCE [LARGE SCALE GENOMIC DNA]</scope>
    <source>
        <strain evidence="7 8">DSM 17109</strain>
    </source>
</reference>
<comment type="caution">
    <text evidence="7">The sequence shown here is derived from an EMBL/GenBank/DDBJ whole genome shotgun (WGS) entry which is preliminary data.</text>
</comment>
<dbReference type="SUPFAM" id="SSF49503">
    <property type="entry name" value="Cupredoxins"/>
    <property type="match status" value="1"/>
</dbReference>
<dbReference type="CDD" id="cd13922">
    <property type="entry name" value="Azurin"/>
    <property type="match status" value="1"/>
</dbReference>
<feature type="signal peptide" evidence="5">
    <location>
        <begin position="1"/>
        <end position="24"/>
    </location>
</feature>
<dbReference type="InterPro" id="IPR014068">
    <property type="entry name" value="Azurin"/>
</dbReference>
<dbReference type="PANTHER" id="PTHR38439">
    <property type="entry name" value="AURACYANIN-B"/>
    <property type="match status" value="1"/>
</dbReference>
<accession>A0ABQ6ZJ17</accession>
<sequence>MSPKSLLPCLVVAVLALLPLHAAARTCNVAIGSNDAMQFDKQEIRIAADCTQVKLTLRHTGALPAEVMGHNWVLTTTANLEALATAAGKLPASSDHVPKGDARVLAASKVVGGGQSTTVTFSTSALRKGGDYTFFCSVPGHWMMMKGKLVFG</sequence>
<evidence type="ECO:0000259" key="6">
    <source>
        <dbReference type="Pfam" id="PF00127"/>
    </source>
</evidence>
<protein>
    <recommendedName>
        <fullName evidence="5">Azurin</fullName>
    </recommendedName>
</protein>
<keyword evidence="5" id="KW-0574">Periplasm</keyword>
<proteinExistence type="predicted"/>
<dbReference type="InterPro" id="IPR028871">
    <property type="entry name" value="BlueCu_1_BS"/>
</dbReference>
<dbReference type="PANTHER" id="PTHR38439:SF2">
    <property type="entry name" value="OUTER MEMBRANE PROTEIN H.8"/>
    <property type="match status" value="1"/>
</dbReference>
<feature type="chain" id="PRO_5044949956" description="Azurin" evidence="5">
    <location>
        <begin position="25"/>
        <end position="152"/>
    </location>
</feature>
<evidence type="ECO:0000256" key="1">
    <source>
        <dbReference type="ARBA" id="ARBA00022448"/>
    </source>
</evidence>
<comment type="subcellular location">
    <subcellularLocation>
        <location evidence="5">Periplasm</location>
    </subcellularLocation>
</comment>
<evidence type="ECO:0000256" key="4">
    <source>
        <dbReference type="ARBA" id="ARBA00023008"/>
    </source>
</evidence>
<evidence type="ECO:0000256" key="3">
    <source>
        <dbReference type="ARBA" id="ARBA00022982"/>
    </source>
</evidence>
<keyword evidence="4 5" id="KW-0186">Copper</keyword>
<dbReference type="Proteomes" id="UP000781710">
    <property type="component" value="Unassembled WGS sequence"/>
</dbReference>
<dbReference type="Gene3D" id="2.60.40.420">
    <property type="entry name" value="Cupredoxins - blue copper proteins"/>
    <property type="match status" value="1"/>
</dbReference>
<dbReference type="InterPro" id="IPR050845">
    <property type="entry name" value="Cu-binding_ET"/>
</dbReference>
<keyword evidence="1 5" id="KW-0813">Transport</keyword>
<dbReference type="EMBL" id="PDWW01000006">
    <property type="protein sequence ID" value="KAF1726060.1"/>
    <property type="molecule type" value="Genomic_DNA"/>
</dbReference>
<keyword evidence="3 5" id="KW-0249">Electron transport</keyword>
<keyword evidence="8" id="KW-1185">Reference proteome</keyword>
<gene>
    <name evidence="7" type="primary">azu</name>
    <name evidence="7" type="ORF">CSC78_07045</name>
</gene>
<comment type="function">
    <text evidence="5">Transfers electrons from cytochrome c551 to cytochrome oxidase.</text>
</comment>
<keyword evidence="5" id="KW-0732">Signal</keyword>
<dbReference type="Pfam" id="PF00127">
    <property type="entry name" value="Copper-bind"/>
    <property type="match status" value="1"/>
</dbReference>
<dbReference type="RefSeq" id="WP_162337190.1">
    <property type="nucleotide sequence ID" value="NZ_JBHSRQ010000008.1"/>
</dbReference>
<dbReference type="NCBIfam" id="TIGR02695">
    <property type="entry name" value="azurin"/>
    <property type="match status" value="1"/>
</dbReference>
<evidence type="ECO:0000313" key="7">
    <source>
        <dbReference type="EMBL" id="KAF1726060.1"/>
    </source>
</evidence>
<organism evidence="7 8">
    <name type="scientific">Pseudoxanthomonas japonensis</name>
    <dbReference type="NCBI Taxonomy" id="69284"/>
    <lineage>
        <taxon>Bacteria</taxon>
        <taxon>Pseudomonadati</taxon>
        <taxon>Pseudomonadota</taxon>
        <taxon>Gammaproteobacteria</taxon>
        <taxon>Lysobacterales</taxon>
        <taxon>Lysobacteraceae</taxon>
        <taxon>Pseudoxanthomonas</taxon>
    </lineage>
</organism>
<dbReference type="PROSITE" id="PS00196">
    <property type="entry name" value="COPPER_BLUE"/>
    <property type="match status" value="1"/>
</dbReference>
<evidence type="ECO:0000256" key="5">
    <source>
        <dbReference type="RuleBase" id="RU363017"/>
    </source>
</evidence>
<dbReference type="InterPro" id="IPR000923">
    <property type="entry name" value="BlueCu_1"/>
</dbReference>
<evidence type="ECO:0000256" key="2">
    <source>
        <dbReference type="ARBA" id="ARBA00022723"/>
    </source>
</evidence>
<evidence type="ECO:0000313" key="8">
    <source>
        <dbReference type="Proteomes" id="UP000781710"/>
    </source>
</evidence>
<dbReference type="InterPro" id="IPR008972">
    <property type="entry name" value="Cupredoxin"/>
</dbReference>
<keyword evidence="2 5" id="KW-0479">Metal-binding</keyword>